<dbReference type="EMBL" id="BKBI01000005">
    <property type="protein sequence ID" value="GEQ35309.1"/>
    <property type="molecule type" value="Genomic_DNA"/>
</dbReference>
<organism evidence="2 3">
    <name type="scientific">Marinilactibacillus psychrotolerans</name>
    <dbReference type="NCBI Taxonomy" id="191770"/>
    <lineage>
        <taxon>Bacteria</taxon>
        <taxon>Bacillati</taxon>
        <taxon>Bacillota</taxon>
        <taxon>Bacilli</taxon>
        <taxon>Lactobacillales</taxon>
        <taxon>Carnobacteriaceae</taxon>
        <taxon>Marinilactibacillus</taxon>
    </lineage>
</organism>
<name>A0AAV3WWV9_9LACT</name>
<gene>
    <name evidence="2" type="ORF">M132T_08170</name>
</gene>
<feature type="compositionally biased region" description="Low complexity" evidence="1">
    <location>
        <begin position="127"/>
        <end position="139"/>
    </location>
</feature>
<protein>
    <recommendedName>
        <fullName evidence="4">DUF2479 domain-containing protein</fullName>
    </recommendedName>
</protein>
<dbReference type="GeneID" id="96910838"/>
<accession>A0AAV3WWV9</accession>
<sequence>MYEYDDDYPMYKNIQFEGRIIALIDEDACLTAVIKVLDIEDNTGIKKGDIRLLKFNTWLYDNDDSALPLYDVHFLFQMTEEYGFQCRYDTLIGKRFKFYYTGKHVELKPGLYQYRFKSAIPIDDISSENTDLNNNTTNDDSSHSNTFRDNKDHGTADADSSHSIHVDQNMKSLINALGVNSFGDIDG</sequence>
<evidence type="ECO:0000313" key="2">
    <source>
        <dbReference type="EMBL" id="GEQ35309.1"/>
    </source>
</evidence>
<evidence type="ECO:0008006" key="4">
    <source>
        <dbReference type="Google" id="ProtNLM"/>
    </source>
</evidence>
<proteinExistence type="predicted"/>
<dbReference type="Proteomes" id="UP000887127">
    <property type="component" value="Unassembled WGS sequence"/>
</dbReference>
<comment type="caution">
    <text evidence="2">The sequence shown here is derived from an EMBL/GenBank/DDBJ whole genome shotgun (WGS) entry which is preliminary data.</text>
</comment>
<feature type="compositionally biased region" description="Basic and acidic residues" evidence="1">
    <location>
        <begin position="140"/>
        <end position="162"/>
    </location>
</feature>
<evidence type="ECO:0000256" key="1">
    <source>
        <dbReference type="SAM" id="MobiDB-lite"/>
    </source>
</evidence>
<reference evidence="2" key="1">
    <citation type="submission" date="2019-08" db="EMBL/GenBank/DDBJ databases">
        <title>Marinilactibacillus psychrotolerans M13-2T whole genome sequencing project.</title>
        <authorList>
            <person name="Ishikawa M."/>
            <person name="Suzuki T."/>
            <person name="Matsutani M."/>
        </authorList>
    </citation>
    <scope>NUCLEOTIDE SEQUENCE</scope>
    <source>
        <strain evidence="2">M13-2T</strain>
    </source>
</reference>
<feature type="region of interest" description="Disordered" evidence="1">
    <location>
        <begin position="127"/>
        <end position="162"/>
    </location>
</feature>
<evidence type="ECO:0000313" key="3">
    <source>
        <dbReference type="Proteomes" id="UP000887127"/>
    </source>
</evidence>
<dbReference type="RefSeq" id="WP_091761126.1">
    <property type="nucleotide sequence ID" value="NZ_BJVX01000004.1"/>
</dbReference>
<dbReference type="AlphaFoldDB" id="A0AAV3WWV9"/>